<gene>
    <name evidence="1" type="ORF">OXU80_05375</name>
</gene>
<proteinExistence type="predicted"/>
<dbReference type="EMBL" id="CP113520">
    <property type="protein sequence ID" value="WAJ29661.1"/>
    <property type="molecule type" value="Genomic_DNA"/>
</dbReference>
<evidence type="ECO:0000313" key="2">
    <source>
        <dbReference type="Proteomes" id="UP001163223"/>
    </source>
</evidence>
<sequence>MRLSRPTLGSVPLAALVAAYLLLLTNRTFWAKGLAYFSGHEAQLAALGLGLFLLLLAALTTLSMKYVVKPVLIALILVSAAASHFVDTYGFLIDCDMIANVALTSSAEAGNLMTPGFLLHMALFGLLPACLVALVRVRHRTFWGKFRQNSLVVFPSIAATLAIVLAFYPGFASTFRGHRDLLASLNPSAPLIAAVKYARMRIGERDYVAAPLGLDARAGARPGLLTASARRPVVTVLVVGETARSVEFGLNGYSRDTTPELAGRGVVSFTDVSSCGTSTAVSVPCMFSNLGRANYSDGGARSVENVLDVLTHAGIDVRWIDNDTGAYHVADRVPYAFLPESNDPRFCEGGECHDEILTERLKAELATVTKDTVIVLHQLGSHGPAYHERYPTAFERFAPACRTAEFADCTREEIVNAYDNTILYTDHVLAQAIDALAARPDLESAMLYVSDHGESLGENGLYLHAMPYFLAPSTQTTVPMIAWLSPSFAADRGIDAACLQAGRGASLSHDNLFHSLIGLANVSTAVYDEGLDAFASCRRAPPTGPHVAALPGAAS</sequence>
<evidence type="ECO:0000313" key="1">
    <source>
        <dbReference type="EMBL" id="WAJ29661.1"/>
    </source>
</evidence>
<name>A0ACD4NRU8_9HYPH</name>
<keyword evidence="1" id="KW-0808">Transferase</keyword>
<organism evidence="1 2">
    <name type="scientific">Antarcticirhabdus aurantiaca</name>
    <dbReference type="NCBI Taxonomy" id="2606717"/>
    <lineage>
        <taxon>Bacteria</taxon>
        <taxon>Pseudomonadati</taxon>
        <taxon>Pseudomonadota</taxon>
        <taxon>Alphaproteobacteria</taxon>
        <taxon>Hyphomicrobiales</taxon>
        <taxon>Aurantimonadaceae</taxon>
        <taxon>Antarcticirhabdus</taxon>
    </lineage>
</organism>
<dbReference type="Proteomes" id="UP001163223">
    <property type="component" value="Chromosome"/>
</dbReference>
<keyword evidence="2" id="KW-1185">Reference proteome</keyword>
<reference evidence="1" key="1">
    <citation type="submission" date="2022-11" db="EMBL/GenBank/DDBJ databases">
        <title>beta-Carotene-producing bacterium, Jeongeuplla avenae sp. nov., alleviates the salt stress of Arabidopsis seedlings.</title>
        <authorList>
            <person name="Jiang L."/>
            <person name="Lee J."/>
        </authorList>
    </citation>
    <scope>NUCLEOTIDE SEQUENCE</scope>
    <source>
        <strain evidence="1">DY_R2A_6</strain>
    </source>
</reference>
<accession>A0ACD4NRU8</accession>
<protein>
    <submittedName>
        <fullName evidence="1">Phosphoethanolamine--lipid A transferase</fullName>
    </submittedName>
</protein>